<feature type="chain" id="PRO_5045796703" evidence="5">
    <location>
        <begin position="26"/>
        <end position="342"/>
    </location>
</feature>
<feature type="domain" description="Fe/B12 periplasmic-binding" evidence="6">
    <location>
        <begin position="63"/>
        <end position="340"/>
    </location>
</feature>
<name>A0ABR8W3J9_9MICO</name>
<reference evidence="7 8" key="1">
    <citation type="submission" date="2020-08" db="EMBL/GenBank/DDBJ databases">
        <title>A Genomic Blueprint of the Chicken Gut Microbiome.</title>
        <authorList>
            <person name="Gilroy R."/>
            <person name="Ravi A."/>
            <person name="Getino M."/>
            <person name="Pursley I."/>
            <person name="Horton D.L."/>
            <person name="Alikhan N.-F."/>
            <person name="Baker D."/>
            <person name="Gharbi K."/>
            <person name="Hall N."/>
            <person name="Watson M."/>
            <person name="Adriaenssens E.M."/>
            <person name="Foster-Nyarko E."/>
            <person name="Jarju S."/>
            <person name="Secka A."/>
            <person name="Antonio M."/>
            <person name="Oren A."/>
            <person name="Chaudhuri R."/>
            <person name="La Ragione R.M."/>
            <person name="Hildebrand F."/>
            <person name="Pallen M.J."/>
        </authorList>
    </citation>
    <scope>NUCLEOTIDE SEQUENCE [LARGE SCALE GENOMIC DNA]</scope>
    <source>
        <strain evidence="7 8">Re1</strain>
    </source>
</reference>
<dbReference type="Proteomes" id="UP000611521">
    <property type="component" value="Unassembled WGS sequence"/>
</dbReference>
<evidence type="ECO:0000256" key="2">
    <source>
        <dbReference type="ARBA" id="ARBA00008814"/>
    </source>
</evidence>
<dbReference type="PANTHER" id="PTHR30532:SF24">
    <property type="entry name" value="FERRIC ENTEROBACTIN-BINDING PERIPLASMIC PROTEIN FEPB"/>
    <property type="match status" value="1"/>
</dbReference>
<comment type="similarity">
    <text evidence="2">Belongs to the bacterial solute-binding protein 8 family.</text>
</comment>
<evidence type="ECO:0000256" key="1">
    <source>
        <dbReference type="ARBA" id="ARBA00004196"/>
    </source>
</evidence>
<dbReference type="EMBL" id="JACSPX010000001">
    <property type="protein sequence ID" value="MBD8011592.1"/>
    <property type="molecule type" value="Genomic_DNA"/>
</dbReference>
<accession>A0ABR8W3J9</accession>
<evidence type="ECO:0000256" key="5">
    <source>
        <dbReference type="SAM" id="SignalP"/>
    </source>
</evidence>
<dbReference type="Pfam" id="PF01497">
    <property type="entry name" value="Peripla_BP_2"/>
    <property type="match status" value="1"/>
</dbReference>
<keyword evidence="8" id="KW-1185">Reference proteome</keyword>
<organism evidence="7 8">
    <name type="scientific">Microbacterium commune</name>
    <dbReference type="NCBI Taxonomy" id="2762219"/>
    <lineage>
        <taxon>Bacteria</taxon>
        <taxon>Bacillati</taxon>
        <taxon>Actinomycetota</taxon>
        <taxon>Actinomycetes</taxon>
        <taxon>Micrococcales</taxon>
        <taxon>Microbacteriaceae</taxon>
        <taxon>Microbacterium</taxon>
    </lineage>
</organism>
<dbReference type="PROSITE" id="PS50983">
    <property type="entry name" value="FE_B12_PBP"/>
    <property type="match status" value="1"/>
</dbReference>
<dbReference type="PROSITE" id="PS51257">
    <property type="entry name" value="PROKAR_LIPOPROTEIN"/>
    <property type="match status" value="1"/>
</dbReference>
<protein>
    <submittedName>
        <fullName evidence="7">Iron-siderophore ABC transporter substrate-binding protein</fullName>
    </submittedName>
</protein>
<evidence type="ECO:0000259" key="6">
    <source>
        <dbReference type="PROSITE" id="PS50983"/>
    </source>
</evidence>
<keyword evidence="3" id="KW-0813">Transport</keyword>
<evidence type="ECO:0000256" key="4">
    <source>
        <dbReference type="ARBA" id="ARBA00022729"/>
    </source>
</evidence>
<evidence type="ECO:0000313" key="7">
    <source>
        <dbReference type="EMBL" id="MBD8011592.1"/>
    </source>
</evidence>
<evidence type="ECO:0000256" key="3">
    <source>
        <dbReference type="ARBA" id="ARBA00022448"/>
    </source>
</evidence>
<dbReference type="InterPro" id="IPR002491">
    <property type="entry name" value="ABC_transptr_periplasmic_BD"/>
</dbReference>
<dbReference type="SUPFAM" id="SSF53807">
    <property type="entry name" value="Helical backbone' metal receptor"/>
    <property type="match status" value="1"/>
</dbReference>
<proteinExistence type="inferred from homology"/>
<keyword evidence="4 5" id="KW-0732">Signal</keyword>
<gene>
    <name evidence="7" type="ORF">H9633_04695</name>
</gene>
<comment type="caution">
    <text evidence="7">The sequence shown here is derived from an EMBL/GenBank/DDBJ whole genome shotgun (WGS) entry which is preliminary data.</text>
</comment>
<dbReference type="RefSeq" id="WP_191712259.1">
    <property type="nucleotide sequence ID" value="NZ_JACSPX010000001.1"/>
</dbReference>
<dbReference type="Gene3D" id="3.40.50.1980">
    <property type="entry name" value="Nitrogenase molybdenum iron protein domain"/>
    <property type="match status" value="2"/>
</dbReference>
<evidence type="ECO:0000313" key="8">
    <source>
        <dbReference type="Proteomes" id="UP000611521"/>
    </source>
</evidence>
<dbReference type="PANTHER" id="PTHR30532">
    <property type="entry name" value="IRON III DICITRATE-BINDING PERIPLASMIC PROTEIN"/>
    <property type="match status" value="1"/>
</dbReference>
<feature type="signal peptide" evidence="5">
    <location>
        <begin position="1"/>
        <end position="25"/>
    </location>
</feature>
<comment type="subcellular location">
    <subcellularLocation>
        <location evidence="1">Cell envelope</location>
    </subcellularLocation>
</comment>
<sequence length="342" mass="36123">MRSSRLLALAAAAALAVGLAGCASAADDSSDDSNASTGSSGESFPVTVEHAFGETVIDAKPERVATVAWANHEVPLALGIVPVGMSKATWGDDDNDGILPWVEEKLDELGGEPPVLFDETDGIDYEAVADTAPDVILAAYSGLTQEEYDTLSKIAPVVAYPEVAWGTSVEDMIEMNSEALGLEKEGDALIEQLDADAEAALAEHPALKDAKVLFGYFDMSDLSKIGYYTAADTRPGYLHELGLPLPRIVEDSADSDQFYLEVSAEEAQRFDDVDLFVTYGDDSTVATLQADPLLSKIPAIAEGRIAILPDATPIAASANPSPLSIPWGLNDYFDILAAPLAK</sequence>
<dbReference type="CDD" id="cd01146">
    <property type="entry name" value="FhuD"/>
    <property type="match status" value="1"/>
</dbReference>
<dbReference type="InterPro" id="IPR051313">
    <property type="entry name" value="Bact_iron-sidero_bind"/>
</dbReference>